<accession>A0A0P0WAE7</accession>
<organism evidence="3 4">
    <name type="scientific">Oryza sativa subsp. japonica</name>
    <name type="common">Rice</name>
    <dbReference type="NCBI Taxonomy" id="39947"/>
    <lineage>
        <taxon>Eukaryota</taxon>
        <taxon>Viridiplantae</taxon>
        <taxon>Streptophyta</taxon>
        <taxon>Embryophyta</taxon>
        <taxon>Tracheophyta</taxon>
        <taxon>Spermatophyta</taxon>
        <taxon>Magnoliopsida</taxon>
        <taxon>Liliopsida</taxon>
        <taxon>Poales</taxon>
        <taxon>Poaceae</taxon>
        <taxon>BOP clade</taxon>
        <taxon>Oryzoideae</taxon>
        <taxon>Oryzeae</taxon>
        <taxon>Oryzinae</taxon>
        <taxon>Oryza</taxon>
        <taxon>Oryza sativa</taxon>
    </lineage>
</organism>
<sequence>MPRPALHVRLVRPEPDEPDAAVARRQGAHLGDDVLDRAVVAAAAAAADPPGAGVRGGPEVGRPLEVLDDEEHPRAAALHEAPELGEPPLRLLPRHVAERRHAEADHLRATQRVVLLRLPSPDPVHGGARRGLRGGRALGDDDDPPPAAAAAPAASRCRGKAVEHRGDVLLGLGFWFGGALVAVVVLHACSTLALTWVLEKPASRMTRLTLGSSRMETTSCSSSIFTASTGCCWVSTDPRRWCACARLNAATSALESDGG</sequence>
<reference evidence="4" key="1">
    <citation type="journal article" date="2005" name="Nature">
        <title>The map-based sequence of the rice genome.</title>
        <authorList>
            <consortium name="International rice genome sequencing project (IRGSP)"/>
            <person name="Matsumoto T."/>
            <person name="Wu J."/>
            <person name="Kanamori H."/>
            <person name="Katayose Y."/>
            <person name="Fujisawa M."/>
            <person name="Namiki N."/>
            <person name="Mizuno H."/>
            <person name="Yamamoto K."/>
            <person name="Antonio B.A."/>
            <person name="Baba T."/>
            <person name="Sakata K."/>
            <person name="Nagamura Y."/>
            <person name="Aoki H."/>
            <person name="Arikawa K."/>
            <person name="Arita K."/>
            <person name="Bito T."/>
            <person name="Chiden Y."/>
            <person name="Fujitsuka N."/>
            <person name="Fukunaka R."/>
            <person name="Hamada M."/>
            <person name="Harada C."/>
            <person name="Hayashi A."/>
            <person name="Hijishita S."/>
            <person name="Honda M."/>
            <person name="Hosokawa S."/>
            <person name="Ichikawa Y."/>
            <person name="Idonuma A."/>
            <person name="Iijima M."/>
            <person name="Ikeda M."/>
            <person name="Ikeno M."/>
            <person name="Ito K."/>
            <person name="Ito S."/>
            <person name="Ito T."/>
            <person name="Ito Y."/>
            <person name="Ito Y."/>
            <person name="Iwabuchi A."/>
            <person name="Kamiya K."/>
            <person name="Karasawa W."/>
            <person name="Kurita K."/>
            <person name="Katagiri S."/>
            <person name="Kikuta A."/>
            <person name="Kobayashi H."/>
            <person name="Kobayashi N."/>
            <person name="Machita K."/>
            <person name="Maehara T."/>
            <person name="Masukawa M."/>
            <person name="Mizubayashi T."/>
            <person name="Mukai Y."/>
            <person name="Nagasaki H."/>
            <person name="Nagata Y."/>
            <person name="Naito S."/>
            <person name="Nakashima M."/>
            <person name="Nakama Y."/>
            <person name="Nakamichi Y."/>
            <person name="Nakamura M."/>
            <person name="Meguro A."/>
            <person name="Negishi M."/>
            <person name="Ohta I."/>
            <person name="Ohta T."/>
            <person name="Okamoto M."/>
            <person name="Ono N."/>
            <person name="Saji S."/>
            <person name="Sakaguchi M."/>
            <person name="Sakai K."/>
            <person name="Shibata M."/>
            <person name="Shimokawa T."/>
            <person name="Song J."/>
            <person name="Takazaki Y."/>
            <person name="Terasawa K."/>
            <person name="Tsugane M."/>
            <person name="Tsuji K."/>
            <person name="Ueda S."/>
            <person name="Waki K."/>
            <person name="Yamagata H."/>
            <person name="Yamamoto M."/>
            <person name="Yamamoto S."/>
            <person name="Yamane H."/>
            <person name="Yoshiki S."/>
            <person name="Yoshihara R."/>
            <person name="Yukawa K."/>
            <person name="Zhong H."/>
            <person name="Yano M."/>
            <person name="Yuan Q."/>
            <person name="Ouyang S."/>
            <person name="Liu J."/>
            <person name="Jones K.M."/>
            <person name="Gansberger K."/>
            <person name="Moffat K."/>
            <person name="Hill J."/>
            <person name="Bera J."/>
            <person name="Fadrosh D."/>
            <person name="Jin S."/>
            <person name="Johri S."/>
            <person name="Kim M."/>
            <person name="Overton L."/>
            <person name="Reardon M."/>
            <person name="Tsitrin T."/>
            <person name="Vuong H."/>
            <person name="Weaver B."/>
            <person name="Ciecko A."/>
            <person name="Tallon L."/>
            <person name="Jackson J."/>
            <person name="Pai G."/>
            <person name="Aken S.V."/>
            <person name="Utterback T."/>
            <person name="Reidmuller S."/>
            <person name="Feldblyum T."/>
            <person name="Hsiao J."/>
            <person name="Zismann V."/>
            <person name="Iobst S."/>
            <person name="de Vazeille A.R."/>
            <person name="Buell C.R."/>
            <person name="Ying K."/>
            <person name="Li Y."/>
            <person name="Lu T."/>
            <person name="Huang Y."/>
            <person name="Zhao Q."/>
            <person name="Feng Q."/>
            <person name="Zhang L."/>
            <person name="Zhu J."/>
            <person name="Weng Q."/>
            <person name="Mu J."/>
            <person name="Lu Y."/>
            <person name="Fan D."/>
            <person name="Liu Y."/>
            <person name="Guan J."/>
            <person name="Zhang Y."/>
            <person name="Yu S."/>
            <person name="Liu X."/>
            <person name="Zhang Y."/>
            <person name="Hong G."/>
            <person name="Han B."/>
            <person name="Choisne N."/>
            <person name="Demange N."/>
            <person name="Orjeda G."/>
            <person name="Samain S."/>
            <person name="Cattolico L."/>
            <person name="Pelletier E."/>
            <person name="Couloux A."/>
            <person name="Segurens B."/>
            <person name="Wincker P."/>
            <person name="D'Hont A."/>
            <person name="Scarpelli C."/>
            <person name="Weissenbach J."/>
            <person name="Salanoubat M."/>
            <person name="Quetier F."/>
            <person name="Yu Y."/>
            <person name="Kim H.R."/>
            <person name="Rambo T."/>
            <person name="Currie J."/>
            <person name="Collura K."/>
            <person name="Luo M."/>
            <person name="Yang T."/>
            <person name="Ammiraju J.S.S."/>
            <person name="Engler F."/>
            <person name="Soderlund C."/>
            <person name="Wing R.A."/>
            <person name="Palmer L.E."/>
            <person name="de la Bastide M."/>
            <person name="Spiegel L."/>
            <person name="Nascimento L."/>
            <person name="Zutavern T."/>
            <person name="O'Shaughnessy A."/>
            <person name="Dike S."/>
            <person name="Dedhia N."/>
            <person name="Preston R."/>
            <person name="Balija V."/>
            <person name="McCombie W.R."/>
            <person name="Chow T."/>
            <person name="Chen H."/>
            <person name="Chung M."/>
            <person name="Chen C."/>
            <person name="Shaw J."/>
            <person name="Wu H."/>
            <person name="Hsiao K."/>
            <person name="Chao Y."/>
            <person name="Chu M."/>
            <person name="Cheng C."/>
            <person name="Hour A."/>
            <person name="Lee P."/>
            <person name="Lin S."/>
            <person name="Lin Y."/>
            <person name="Liou J."/>
            <person name="Liu S."/>
            <person name="Hsing Y."/>
            <person name="Raghuvanshi S."/>
            <person name="Mohanty A."/>
            <person name="Bharti A.K."/>
            <person name="Gaur A."/>
            <person name="Gupta V."/>
            <person name="Kumar D."/>
            <person name="Ravi V."/>
            <person name="Vij S."/>
            <person name="Kapur A."/>
            <person name="Khurana P."/>
            <person name="Khurana P."/>
            <person name="Khurana J.P."/>
            <person name="Tyagi A.K."/>
            <person name="Gaikwad K."/>
            <person name="Singh A."/>
            <person name="Dalal V."/>
            <person name="Srivastava S."/>
            <person name="Dixit A."/>
            <person name="Pal A.K."/>
            <person name="Ghazi I.A."/>
            <person name="Yadav M."/>
            <person name="Pandit A."/>
            <person name="Bhargava A."/>
            <person name="Sureshbabu K."/>
            <person name="Batra K."/>
            <person name="Sharma T.R."/>
            <person name="Mohapatra T."/>
            <person name="Singh N.K."/>
            <person name="Messing J."/>
            <person name="Nelson A.B."/>
            <person name="Fuks G."/>
            <person name="Kavchok S."/>
            <person name="Keizer G."/>
            <person name="Linton E."/>
            <person name="Llaca V."/>
            <person name="Song R."/>
            <person name="Tanyolac B."/>
            <person name="Young S."/>
            <person name="Ho-Il K."/>
            <person name="Hahn J.H."/>
            <person name="Sangsakoo G."/>
            <person name="Vanavichit A."/>
            <person name="de Mattos Luiz.A.T."/>
            <person name="Zimmer P.D."/>
            <person name="Malone G."/>
            <person name="Dellagostin O."/>
            <person name="de Oliveira A.C."/>
            <person name="Bevan M."/>
            <person name="Bancroft I."/>
            <person name="Minx P."/>
            <person name="Cordum H."/>
            <person name="Wilson R."/>
            <person name="Cheng Z."/>
            <person name="Jin W."/>
            <person name="Jiang J."/>
            <person name="Leong S.A."/>
            <person name="Iwama H."/>
            <person name="Gojobori T."/>
            <person name="Itoh T."/>
            <person name="Niimura Y."/>
            <person name="Fujii Y."/>
            <person name="Habara T."/>
            <person name="Sakai H."/>
            <person name="Sato Y."/>
            <person name="Wilson G."/>
            <person name="Kumar K."/>
            <person name="McCouch S."/>
            <person name="Juretic N."/>
            <person name="Hoen D."/>
            <person name="Wright S."/>
            <person name="Bruskiewich R."/>
            <person name="Bureau T."/>
            <person name="Miyao A."/>
            <person name="Hirochika H."/>
            <person name="Nishikawa T."/>
            <person name="Kadowaki K."/>
            <person name="Sugiura M."/>
            <person name="Burr B."/>
            <person name="Sasaki T."/>
        </authorList>
    </citation>
    <scope>NUCLEOTIDE SEQUENCE [LARGE SCALE GENOMIC DNA]</scope>
    <source>
        <strain evidence="4">cv. Nipponbare</strain>
    </source>
</reference>
<reference evidence="3 4" key="2">
    <citation type="journal article" date="2013" name="Plant Cell Physiol.">
        <title>Rice Annotation Project Database (RAP-DB): an integrative and interactive database for rice genomics.</title>
        <authorList>
            <person name="Sakai H."/>
            <person name="Lee S.S."/>
            <person name="Tanaka T."/>
            <person name="Numa H."/>
            <person name="Kim J."/>
            <person name="Kawahara Y."/>
            <person name="Wakimoto H."/>
            <person name="Yang C.C."/>
            <person name="Iwamoto M."/>
            <person name="Abe T."/>
            <person name="Yamada Y."/>
            <person name="Muto A."/>
            <person name="Inokuchi H."/>
            <person name="Ikemura T."/>
            <person name="Matsumoto T."/>
            <person name="Sasaki T."/>
            <person name="Itoh T."/>
        </authorList>
    </citation>
    <scope>NUCLEOTIDE SEQUENCE [LARGE SCALE GENOMIC DNA]</scope>
    <source>
        <strain evidence="4">cv. Nipponbare</strain>
    </source>
</reference>
<dbReference type="EMBL" id="AP014960">
    <property type="protein sequence ID" value="BAS89159.1"/>
    <property type="molecule type" value="Genomic_DNA"/>
</dbReference>
<gene>
    <name evidence="3" type="ordered locus">Os04g0416450</name>
    <name evidence="3" type="ORF">OSNPB_040416450</name>
</gene>
<keyword evidence="2" id="KW-0472">Membrane</keyword>
<proteinExistence type="predicted"/>
<protein>
    <submittedName>
        <fullName evidence="3">Os04g0416450 protein</fullName>
    </submittedName>
</protein>
<dbReference type="Gramene" id="Os04t0416450-00">
    <property type="protein sequence ID" value="Os04t0416450-00"/>
    <property type="gene ID" value="Os04g0416450"/>
</dbReference>
<keyword evidence="2" id="KW-0812">Transmembrane</keyword>
<evidence type="ECO:0000313" key="4">
    <source>
        <dbReference type="Proteomes" id="UP000059680"/>
    </source>
</evidence>
<keyword evidence="4" id="KW-1185">Reference proteome</keyword>
<evidence type="ECO:0000313" key="3">
    <source>
        <dbReference type="EMBL" id="BAS89159.1"/>
    </source>
</evidence>
<evidence type="ECO:0000256" key="1">
    <source>
        <dbReference type="SAM" id="MobiDB-lite"/>
    </source>
</evidence>
<evidence type="ECO:0000256" key="2">
    <source>
        <dbReference type="SAM" id="Phobius"/>
    </source>
</evidence>
<dbReference type="PaxDb" id="39947-A0A0P0WAE7"/>
<reference evidence="3 4" key="3">
    <citation type="journal article" date="2013" name="Rice">
        <title>Improvement of the Oryza sativa Nipponbare reference genome using next generation sequence and optical map data.</title>
        <authorList>
            <person name="Kawahara Y."/>
            <person name="de la Bastide M."/>
            <person name="Hamilton J.P."/>
            <person name="Kanamori H."/>
            <person name="McCombie W.R."/>
            <person name="Ouyang S."/>
            <person name="Schwartz D.C."/>
            <person name="Tanaka T."/>
            <person name="Wu J."/>
            <person name="Zhou S."/>
            <person name="Childs K.L."/>
            <person name="Davidson R.M."/>
            <person name="Lin H."/>
            <person name="Quesada-Ocampo L."/>
            <person name="Vaillancourt B."/>
            <person name="Sakai H."/>
            <person name="Lee S.S."/>
            <person name="Kim J."/>
            <person name="Numa H."/>
            <person name="Itoh T."/>
            <person name="Buell C.R."/>
            <person name="Matsumoto T."/>
        </authorList>
    </citation>
    <scope>NUCLEOTIDE SEQUENCE [LARGE SCALE GENOMIC DNA]</scope>
    <source>
        <strain evidence="4">cv. Nipponbare</strain>
    </source>
</reference>
<feature type="region of interest" description="Disordered" evidence="1">
    <location>
        <begin position="124"/>
        <end position="153"/>
    </location>
</feature>
<dbReference type="AlphaFoldDB" id="A0A0P0WAE7"/>
<dbReference type="Proteomes" id="UP000059680">
    <property type="component" value="Chromosome 4"/>
</dbReference>
<keyword evidence="2" id="KW-1133">Transmembrane helix</keyword>
<name>A0A0P0WAE7_ORYSJ</name>
<feature type="transmembrane region" description="Helical" evidence="2">
    <location>
        <begin position="174"/>
        <end position="198"/>
    </location>
</feature>
<dbReference type="InParanoid" id="A0A0P0WAE7"/>